<feature type="non-terminal residue" evidence="1">
    <location>
        <position position="44"/>
    </location>
</feature>
<sequence>MPKYRLVYEFQCVPFFMSNDGYAAIAAIDKLFKSLGIVHCMLPH</sequence>
<evidence type="ECO:0000313" key="1">
    <source>
        <dbReference type="EMBL" id="GAJ22219.1"/>
    </source>
</evidence>
<name>X1UXN0_9ZZZZ</name>
<dbReference type="AlphaFoldDB" id="X1UXN0"/>
<reference evidence="1" key="1">
    <citation type="journal article" date="2014" name="Front. Microbiol.">
        <title>High frequency of phylogenetically diverse reductive dehalogenase-homologous genes in deep subseafloor sedimentary metagenomes.</title>
        <authorList>
            <person name="Kawai M."/>
            <person name="Futagami T."/>
            <person name="Toyoda A."/>
            <person name="Takaki Y."/>
            <person name="Nishi S."/>
            <person name="Hori S."/>
            <person name="Arai W."/>
            <person name="Tsubouchi T."/>
            <person name="Morono Y."/>
            <person name="Uchiyama I."/>
            <person name="Ito T."/>
            <person name="Fujiyama A."/>
            <person name="Inagaki F."/>
            <person name="Takami H."/>
        </authorList>
    </citation>
    <scope>NUCLEOTIDE SEQUENCE</scope>
    <source>
        <strain evidence="1">Expedition CK06-06</strain>
    </source>
</reference>
<comment type="caution">
    <text evidence="1">The sequence shown here is derived from an EMBL/GenBank/DDBJ whole genome shotgun (WGS) entry which is preliminary data.</text>
</comment>
<protein>
    <submittedName>
        <fullName evidence="1">Uncharacterized protein</fullName>
    </submittedName>
</protein>
<gene>
    <name evidence="1" type="ORF">S12H4_61701</name>
</gene>
<proteinExistence type="predicted"/>
<dbReference type="EMBL" id="BARW01041063">
    <property type="protein sequence ID" value="GAJ22219.1"/>
    <property type="molecule type" value="Genomic_DNA"/>
</dbReference>
<organism evidence="1">
    <name type="scientific">marine sediment metagenome</name>
    <dbReference type="NCBI Taxonomy" id="412755"/>
    <lineage>
        <taxon>unclassified sequences</taxon>
        <taxon>metagenomes</taxon>
        <taxon>ecological metagenomes</taxon>
    </lineage>
</organism>
<accession>X1UXN0</accession>